<proteinExistence type="inferred from homology"/>
<dbReference type="GO" id="GO:0005886">
    <property type="term" value="C:plasma membrane"/>
    <property type="evidence" value="ECO:0007669"/>
    <property type="project" value="UniProtKB-SubCell"/>
</dbReference>
<keyword evidence="6 7" id="KW-0472">Membrane</keyword>
<dbReference type="RefSeq" id="WP_148972318.1">
    <property type="nucleotide sequence ID" value="NZ_CP043314.1"/>
</dbReference>
<keyword evidence="5 7" id="KW-1133">Transmembrane helix</keyword>
<keyword evidence="4 7" id="KW-0812">Transmembrane</keyword>
<feature type="transmembrane region" description="Helical" evidence="7">
    <location>
        <begin position="141"/>
        <end position="161"/>
    </location>
</feature>
<dbReference type="AlphaFoldDB" id="A0A5C0UGF1"/>
<dbReference type="InterPro" id="IPR002771">
    <property type="entry name" value="Multi_antbiot-R_MarC"/>
</dbReference>
<evidence type="ECO:0000313" key="9">
    <source>
        <dbReference type="Proteomes" id="UP000324924"/>
    </source>
</evidence>
<keyword evidence="9" id="KW-1185">Reference proteome</keyword>
<dbReference type="PANTHER" id="PTHR33508">
    <property type="entry name" value="UPF0056 MEMBRANE PROTEIN YHCE"/>
    <property type="match status" value="1"/>
</dbReference>
<comment type="subcellular location">
    <subcellularLocation>
        <location evidence="1 7">Cell membrane</location>
        <topology evidence="1 7">Multi-pass membrane protein</topology>
    </subcellularLocation>
</comment>
<feature type="transmembrane region" description="Helical" evidence="7">
    <location>
        <begin position="109"/>
        <end position="129"/>
    </location>
</feature>
<protein>
    <recommendedName>
        <fullName evidence="7">UPF0056 membrane protein</fullName>
    </recommendedName>
</protein>
<keyword evidence="3" id="KW-1003">Cell membrane</keyword>
<dbReference type="EMBL" id="CP043314">
    <property type="protein sequence ID" value="QEK39195.1"/>
    <property type="molecule type" value="Genomic_DNA"/>
</dbReference>
<comment type="similarity">
    <text evidence="2 7">Belongs to the UPF0056 (MarC) family.</text>
</comment>
<evidence type="ECO:0000256" key="2">
    <source>
        <dbReference type="ARBA" id="ARBA00009784"/>
    </source>
</evidence>
<reference evidence="8 9" key="1">
    <citation type="submission" date="2019-08" db="EMBL/GenBank/DDBJ databases">
        <title>Highly reduced genomes of protist endosymbionts show evolutionary convergence.</title>
        <authorList>
            <person name="George E."/>
            <person name="Husnik F."/>
            <person name="Tashyreva D."/>
            <person name="Prokopchuk G."/>
            <person name="Horak A."/>
            <person name="Kwong W.K."/>
            <person name="Lukes J."/>
            <person name="Keeling P.J."/>
        </authorList>
    </citation>
    <scope>NUCLEOTIDE SEQUENCE [LARGE SCALE GENOMIC DNA]</scope>
    <source>
        <strain evidence="8">1604HC</strain>
    </source>
</reference>
<evidence type="ECO:0000256" key="6">
    <source>
        <dbReference type="ARBA" id="ARBA00023136"/>
    </source>
</evidence>
<evidence type="ECO:0000256" key="5">
    <source>
        <dbReference type="ARBA" id="ARBA00022989"/>
    </source>
</evidence>
<gene>
    <name evidence="8" type="ORF">FZC36_02020</name>
</gene>
<dbReference type="OrthoDB" id="21094at2"/>
<dbReference type="KEGG" id="nabu:FZC36_02020"/>
<name>A0A5C0UGF1_9PROT</name>
<feature type="transmembrane region" description="Helical" evidence="7">
    <location>
        <begin position="71"/>
        <end position="89"/>
    </location>
</feature>
<evidence type="ECO:0000256" key="7">
    <source>
        <dbReference type="RuleBase" id="RU362048"/>
    </source>
</evidence>
<accession>A0A5C0UGF1</accession>
<evidence type="ECO:0000256" key="3">
    <source>
        <dbReference type="ARBA" id="ARBA00022475"/>
    </source>
</evidence>
<evidence type="ECO:0000313" key="8">
    <source>
        <dbReference type="EMBL" id="QEK39195.1"/>
    </source>
</evidence>
<sequence>MYSLFKLLADNTLEIFFILNSIMNAFFIVSLTAENSYLERKKIIQKAIIVVTFSIFAFIFIGNFMLESLGVVFYAMQITGGILVCPSAYDMISGKASEDIGTDSSDVSLYPIGVPIIAGPGAFTTSLNLFKEATLFHEKLITIIAIFLGIFLTYLVLVFGAKIGNKIKKMHMRILSVFFGTILMALGVQFFINGARGFANEYINTKPRTLTYKQNNS</sequence>
<evidence type="ECO:0000256" key="4">
    <source>
        <dbReference type="ARBA" id="ARBA00022692"/>
    </source>
</evidence>
<evidence type="ECO:0000256" key="1">
    <source>
        <dbReference type="ARBA" id="ARBA00004651"/>
    </source>
</evidence>
<dbReference type="Proteomes" id="UP000324924">
    <property type="component" value="Chromosome"/>
</dbReference>
<dbReference type="PANTHER" id="PTHR33508:SF1">
    <property type="entry name" value="UPF0056 MEMBRANE PROTEIN YHCE"/>
    <property type="match status" value="1"/>
</dbReference>
<feature type="transmembrane region" description="Helical" evidence="7">
    <location>
        <begin position="173"/>
        <end position="192"/>
    </location>
</feature>
<dbReference type="NCBIfam" id="TIGR00427">
    <property type="entry name" value="NAAT family transporter"/>
    <property type="match status" value="1"/>
</dbReference>
<feature type="transmembrane region" description="Helical" evidence="7">
    <location>
        <begin position="12"/>
        <end position="31"/>
    </location>
</feature>
<dbReference type="Pfam" id="PF01914">
    <property type="entry name" value="MarC"/>
    <property type="match status" value="1"/>
</dbReference>
<organism evidence="8 9">
    <name type="scientific">Candidatus Nesciobacter abundans</name>
    <dbReference type="NCBI Taxonomy" id="2601668"/>
    <lineage>
        <taxon>Bacteria</taxon>
        <taxon>Pseudomonadati</taxon>
        <taxon>Pseudomonadota</taxon>
        <taxon>Alphaproteobacteria</taxon>
        <taxon>Holosporales</taxon>
        <taxon>Holosporaceae</taxon>
        <taxon>Candidatus Nesciobacter</taxon>
    </lineage>
</organism>
<feature type="transmembrane region" description="Helical" evidence="7">
    <location>
        <begin position="43"/>
        <end position="65"/>
    </location>
</feature>